<proteinExistence type="inferred from homology"/>
<organism evidence="12">
    <name type="scientific">Scrofimicrobium appendicitidis</name>
    <dbReference type="NCBI Taxonomy" id="3079930"/>
    <lineage>
        <taxon>Bacteria</taxon>
        <taxon>Bacillati</taxon>
        <taxon>Actinomycetota</taxon>
        <taxon>Actinomycetes</taxon>
        <taxon>Actinomycetales</taxon>
        <taxon>Actinomycetaceae</taxon>
        <taxon>Scrofimicrobium</taxon>
    </lineage>
</organism>
<evidence type="ECO:0000256" key="5">
    <source>
        <dbReference type="ARBA" id="ARBA00023306"/>
    </source>
</evidence>
<keyword evidence="3 7" id="KW-0133">Cell shape</keyword>
<dbReference type="HAMAP" id="MF_00208">
    <property type="entry name" value="MurE"/>
    <property type="match status" value="1"/>
</dbReference>
<evidence type="ECO:0000256" key="7">
    <source>
        <dbReference type="HAMAP-Rule" id="MF_00208"/>
    </source>
</evidence>
<evidence type="ECO:0000259" key="9">
    <source>
        <dbReference type="Pfam" id="PF01225"/>
    </source>
</evidence>
<feature type="binding site" evidence="7">
    <location>
        <begin position="128"/>
        <end position="134"/>
    </location>
    <ligand>
        <name>ATP</name>
        <dbReference type="ChEBI" id="CHEBI:30616"/>
    </ligand>
</feature>
<dbReference type="Pfam" id="PF02875">
    <property type="entry name" value="Mur_ligase_C"/>
    <property type="match status" value="1"/>
</dbReference>
<dbReference type="PANTHER" id="PTHR23135">
    <property type="entry name" value="MUR LIGASE FAMILY MEMBER"/>
    <property type="match status" value="1"/>
</dbReference>
<dbReference type="Gene3D" id="3.40.1390.10">
    <property type="entry name" value="MurE/MurF, N-terminal domain"/>
    <property type="match status" value="1"/>
</dbReference>
<evidence type="ECO:0000259" key="10">
    <source>
        <dbReference type="Pfam" id="PF02875"/>
    </source>
</evidence>
<feature type="binding site" evidence="7">
    <location>
        <begin position="170"/>
        <end position="171"/>
    </location>
    <ligand>
        <name>UDP-N-acetyl-alpha-D-muramoyl-L-alanyl-D-glutamate</name>
        <dbReference type="ChEBI" id="CHEBI:83900"/>
    </ligand>
</feature>
<dbReference type="GO" id="GO:0016881">
    <property type="term" value="F:acid-amino acid ligase activity"/>
    <property type="evidence" value="ECO:0007669"/>
    <property type="project" value="UniProtKB-UniRule"/>
</dbReference>
<evidence type="ECO:0000256" key="2">
    <source>
        <dbReference type="ARBA" id="ARBA00022618"/>
    </source>
</evidence>
<dbReference type="Gene3D" id="3.90.190.20">
    <property type="entry name" value="Mur ligase, C-terminal domain"/>
    <property type="match status" value="1"/>
</dbReference>
<keyword evidence="7" id="KW-0067">ATP-binding</keyword>
<dbReference type="RefSeq" id="WP_350257339.1">
    <property type="nucleotide sequence ID" value="NZ_CP138335.1"/>
</dbReference>
<dbReference type="Gene3D" id="3.40.1190.10">
    <property type="entry name" value="Mur-like, catalytic domain"/>
    <property type="match status" value="1"/>
</dbReference>
<dbReference type="GO" id="GO:0000287">
    <property type="term" value="F:magnesium ion binding"/>
    <property type="evidence" value="ECO:0007669"/>
    <property type="project" value="UniProtKB-UniRule"/>
</dbReference>
<gene>
    <name evidence="7" type="primary">murE</name>
    <name evidence="12" type="ORF">SAC06_05605</name>
</gene>
<dbReference type="Pfam" id="PF08245">
    <property type="entry name" value="Mur_ligase_M"/>
    <property type="match status" value="1"/>
</dbReference>
<feature type="binding site" evidence="7">
    <location>
        <position position="43"/>
    </location>
    <ligand>
        <name>UDP-N-acetyl-alpha-D-muramoyl-L-alanyl-D-glutamate</name>
        <dbReference type="ChEBI" id="CHEBI:83900"/>
    </ligand>
</feature>
<dbReference type="PANTHER" id="PTHR23135:SF4">
    <property type="entry name" value="UDP-N-ACETYLMURAMOYL-L-ALANYL-D-GLUTAMATE--2,6-DIAMINOPIMELATE LIGASE MURE HOMOLOG, CHLOROPLASTIC"/>
    <property type="match status" value="1"/>
</dbReference>
<dbReference type="EC" id="6.3.2.-" evidence="7"/>
<feature type="binding site" evidence="7">
    <location>
        <position position="205"/>
    </location>
    <ligand>
        <name>UDP-N-acetyl-alpha-D-muramoyl-L-alanyl-D-glutamate</name>
        <dbReference type="ChEBI" id="CHEBI:83900"/>
    </ligand>
</feature>
<evidence type="ECO:0000256" key="3">
    <source>
        <dbReference type="ARBA" id="ARBA00022960"/>
    </source>
</evidence>
<dbReference type="KEGG" id="sapp:SAC06_05605"/>
<dbReference type="SUPFAM" id="SSF53623">
    <property type="entry name" value="MurD-like peptide ligases, catalytic domain"/>
    <property type="match status" value="1"/>
</dbReference>
<dbReference type="Pfam" id="PF01225">
    <property type="entry name" value="Mur_ligase"/>
    <property type="match status" value="1"/>
</dbReference>
<feature type="domain" description="Mur ligase N-terminal catalytic" evidence="9">
    <location>
        <begin position="36"/>
        <end position="108"/>
    </location>
</feature>
<dbReference type="InterPro" id="IPR036615">
    <property type="entry name" value="Mur_ligase_C_dom_sf"/>
</dbReference>
<feature type="modified residue" description="N6-carboxylysine" evidence="7">
    <location>
        <position position="237"/>
    </location>
</feature>
<dbReference type="InterPro" id="IPR000713">
    <property type="entry name" value="Mur_ligase_N"/>
</dbReference>
<evidence type="ECO:0000256" key="8">
    <source>
        <dbReference type="RuleBase" id="RU004135"/>
    </source>
</evidence>
<comment type="PTM">
    <text evidence="7">Carboxylation is probably crucial for Mg(2+) binding and, consequently, for the gamma-phosphate positioning of ATP.</text>
</comment>
<keyword evidence="2 7" id="KW-0132">Cell division</keyword>
<dbReference type="GO" id="GO:0005524">
    <property type="term" value="F:ATP binding"/>
    <property type="evidence" value="ECO:0007669"/>
    <property type="project" value="UniProtKB-UniRule"/>
</dbReference>
<dbReference type="GO" id="GO:0008360">
    <property type="term" value="P:regulation of cell shape"/>
    <property type="evidence" value="ECO:0007669"/>
    <property type="project" value="UniProtKB-KW"/>
</dbReference>
<dbReference type="InterPro" id="IPR005761">
    <property type="entry name" value="UDP-N-AcMur-Glu-dNH2Pim_ligase"/>
</dbReference>
<dbReference type="InterPro" id="IPR004101">
    <property type="entry name" value="Mur_ligase_C"/>
</dbReference>
<reference evidence="12" key="1">
    <citation type="submission" date="2023-11" db="EMBL/GenBank/DDBJ databases">
        <title>Scrofimicrobium hongkongense sp. nov., isolated from a patient with peritonitis.</title>
        <authorList>
            <person name="Lao H.Y."/>
            <person name="Wong A.Y.P."/>
            <person name="Ng T.L."/>
            <person name="Wong R.Y.L."/>
            <person name="Yau M.C.Y."/>
            <person name="Lam J.Y.W."/>
            <person name="Siu G.K.H."/>
        </authorList>
    </citation>
    <scope>NUCLEOTIDE SEQUENCE</scope>
    <source>
        <strain evidence="12">R131</strain>
    </source>
</reference>
<keyword evidence="7" id="KW-0963">Cytoplasm</keyword>
<comment type="function">
    <text evidence="7">Catalyzes the addition of an amino acid to the nucleotide precursor UDP-N-acetylmuramoyl-L-alanyl-D-glutamate (UMAG) in the biosynthesis of bacterial cell-wall peptidoglycan.</text>
</comment>
<comment type="caution">
    <text evidence="7">Lacks conserved residue(s) required for the propagation of feature annotation.</text>
</comment>
<protein>
    <recommendedName>
        <fullName evidence="7">UDP-N-acetylmuramyl-tripeptide synthetase</fullName>
        <ecNumber evidence="7">6.3.2.-</ecNumber>
    </recommendedName>
    <alternativeName>
        <fullName evidence="7">UDP-MurNAc-tripeptide synthetase</fullName>
    </alternativeName>
</protein>
<feature type="domain" description="Mur ligase C-terminal" evidence="10">
    <location>
        <begin position="359"/>
        <end position="491"/>
    </location>
</feature>
<comment type="pathway">
    <text evidence="7 8">Cell wall biogenesis; peptidoglycan biosynthesis.</text>
</comment>
<keyword evidence="6 7" id="KW-0961">Cell wall biogenesis/degradation</keyword>
<keyword evidence="7" id="KW-0460">Magnesium</keyword>
<dbReference type="InterPro" id="IPR013221">
    <property type="entry name" value="Mur_ligase_cen"/>
</dbReference>
<comment type="cofactor">
    <cofactor evidence="7">
        <name>Mg(2+)</name>
        <dbReference type="ChEBI" id="CHEBI:18420"/>
    </cofactor>
</comment>
<dbReference type="EMBL" id="CP138335">
    <property type="protein sequence ID" value="XBW07133.1"/>
    <property type="molecule type" value="Genomic_DNA"/>
</dbReference>
<dbReference type="InterPro" id="IPR036565">
    <property type="entry name" value="Mur-like_cat_sf"/>
</dbReference>
<feature type="domain" description="Mur ligase central" evidence="11">
    <location>
        <begin position="126"/>
        <end position="336"/>
    </location>
</feature>
<comment type="subcellular location">
    <subcellularLocation>
        <location evidence="7 8">Cytoplasm</location>
    </subcellularLocation>
</comment>
<evidence type="ECO:0000256" key="4">
    <source>
        <dbReference type="ARBA" id="ARBA00022984"/>
    </source>
</evidence>
<evidence type="ECO:0000259" key="11">
    <source>
        <dbReference type="Pfam" id="PF08245"/>
    </source>
</evidence>
<dbReference type="GO" id="GO:0071555">
    <property type="term" value="P:cell wall organization"/>
    <property type="evidence" value="ECO:0007669"/>
    <property type="project" value="UniProtKB-KW"/>
</dbReference>
<keyword evidence="7 12" id="KW-0436">Ligase</keyword>
<keyword evidence="5 7" id="KW-0131">Cell cycle</keyword>
<name>A0AAU7V550_9ACTO</name>
<feature type="binding site" evidence="7">
    <location>
        <position position="197"/>
    </location>
    <ligand>
        <name>UDP-N-acetyl-alpha-D-muramoyl-L-alanyl-D-glutamate</name>
        <dbReference type="ChEBI" id="CHEBI:83900"/>
    </ligand>
</feature>
<evidence type="ECO:0000256" key="1">
    <source>
        <dbReference type="ARBA" id="ARBA00005898"/>
    </source>
</evidence>
<dbReference type="NCBIfam" id="TIGR01085">
    <property type="entry name" value="murE"/>
    <property type="match status" value="1"/>
</dbReference>
<dbReference type="AlphaFoldDB" id="A0AAU7V550"/>
<sequence length="521" mass="56387">MSSTASLRPQIEPIPLAEALVELSLSGPIPGGDRLVSGVSVDSNDLEAGWIFVAVGGETFHGIKFAPAAAERGAVAILTDERGVREAAEFKLEVPVIEVPDPRLAAALVAHRIYASTFADLVLVGVTGTNGKTTTTYLVRGALTPKYQRVALMGTLEVAVSDTPIVSSRTTHEAPVVYRALAVAAQNGYRAAVVEASSHALSLHRIAGLEFDSVLFTNLQHDHLDFYGTMDYYFAAKAQLFERTRARRGVVAVDDQWGQLLAHRAQIPVDTVSALSPTPPDLIGDQHHWAVTSLHNDPERWGISFQLRDPAGQQHDCFCPIPGKVNVQNAALALVAGTQLGVTLDEARAGLAETAPPPGRMELVTTIDRQPRVLVDYAHTPEAMSALLETLRPLVAGELIVVFGTDGDRDASKREELAAIAARGADRLWVTDENPRTEDPQQVRDYLIRGIRSVRPDLDRVLEVKTSRRDAIRRAILAGRPGDLVVITGKGAEPYQEIDGVKHAHLDSAVAWEVTRETNLF</sequence>
<accession>A0AAU7V550</accession>
<dbReference type="GO" id="GO:0005737">
    <property type="term" value="C:cytoplasm"/>
    <property type="evidence" value="ECO:0007669"/>
    <property type="project" value="UniProtKB-SubCell"/>
</dbReference>
<keyword evidence="4 7" id="KW-0573">Peptidoglycan synthesis</keyword>
<dbReference type="GO" id="GO:0009252">
    <property type="term" value="P:peptidoglycan biosynthetic process"/>
    <property type="evidence" value="ECO:0007669"/>
    <property type="project" value="UniProtKB-UniRule"/>
</dbReference>
<dbReference type="InterPro" id="IPR035911">
    <property type="entry name" value="MurE/MurF_N"/>
</dbReference>
<evidence type="ECO:0000256" key="6">
    <source>
        <dbReference type="ARBA" id="ARBA00023316"/>
    </source>
</evidence>
<comment type="similarity">
    <text evidence="1 7">Belongs to the MurCDEF family. MurE subfamily.</text>
</comment>
<keyword evidence="7" id="KW-0547">Nucleotide-binding</keyword>
<dbReference type="GO" id="GO:0051301">
    <property type="term" value="P:cell division"/>
    <property type="evidence" value="ECO:0007669"/>
    <property type="project" value="UniProtKB-KW"/>
</dbReference>
<evidence type="ECO:0000313" key="12">
    <source>
        <dbReference type="EMBL" id="XBW07133.1"/>
    </source>
</evidence>
<dbReference type="SUPFAM" id="SSF63418">
    <property type="entry name" value="MurE/MurF N-terminal domain"/>
    <property type="match status" value="1"/>
</dbReference>
<dbReference type="SUPFAM" id="SSF53244">
    <property type="entry name" value="MurD-like peptide ligases, peptide-binding domain"/>
    <property type="match status" value="1"/>
</dbReference>